<evidence type="ECO:0000313" key="2">
    <source>
        <dbReference type="EMBL" id="PLT88783.1"/>
    </source>
</evidence>
<proteinExistence type="predicted"/>
<dbReference type="RefSeq" id="WP_101882010.1">
    <property type="nucleotide sequence ID" value="NZ_NIHW01000004.1"/>
</dbReference>
<feature type="compositionally biased region" description="Basic and acidic residues" evidence="1">
    <location>
        <begin position="277"/>
        <end position="292"/>
    </location>
</feature>
<name>A0A2N5Q2T9_MEDGN</name>
<reference evidence="2 3" key="1">
    <citation type="journal article" date="2017" name="Genome Med.">
        <title>A novel Ruminococcus gnavus clade enriched in inflammatory bowel disease patients.</title>
        <authorList>
            <person name="Hall A.B."/>
            <person name="Yassour M."/>
            <person name="Sauk J."/>
            <person name="Garner A."/>
            <person name="Jiang X."/>
            <person name="Arthur T."/>
            <person name="Lagoudas G.K."/>
            <person name="Vatanen T."/>
            <person name="Fornelos N."/>
            <person name="Wilson R."/>
            <person name="Bertha M."/>
            <person name="Cohen M."/>
            <person name="Garber J."/>
            <person name="Khalili H."/>
            <person name="Gevers D."/>
            <person name="Ananthakrishnan A.N."/>
            <person name="Kugathasan S."/>
            <person name="Lander E.S."/>
            <person name="Blainey P."/>
            <person name="Vlamakis H."/>
            <person name="Xavier R.J."/>
            <person name="Huttenhower C."/>
        </authorList>
    </citation>
    <scope>NUCLEOTIDE SEQUENCE [LARGE SCALE GENOMIC DNA]</scope>
    <source>
        <strain evidence="2 3">RJX1128</strain>
    </source>
</reference>
<protein>
    <recommendedName>
        <fullName evidence="4">DUF3102 domain-containing protein</fullName>
    </recommendedName>
</protein>
<evidence type="ECO:0000256" key="1">
    <source>
        <dbReference type="SAM" id="MobiDB-lite"/>
    </source>
</evidence>
<dbReference type="AlphaFoldDB" id="A0A2N5Q2T9"/>
<comment type="caution">
    <text evidence="2">The sequence shown here is derived from an EMBL/GenBank/DDBJ whole genome shotgun (WGS) entry which is preliminary data.</text>
</comment>
<gene>
    <name evidence="2" type="ORF">CDL20_03155</name>
</gene>
<organism evidence="2 3">
    <name type="scientific">Mediterraneibacter gnavus</name>
    <name type="common">Ruminococcus gnavus</name>
    <dbReference type="NCBI Taxonomy" id="33038"/>
    <lineage>
        <taxon>Bacteria</taxon>
        <taxon>Bacillati</taxon>
        <taxon>Bacillota</taxon>
        <taxon>Clostridia</taxon>
        <taxon>Lachnospirales</taxon>
        <taxon>Lachnospiraceae</taxon>
        <taxon>Mediterraneibacter</taxon>
    </lineage>
</organism>
<feature type="region of interest" description="Disordered" evidence="1">
    <location>
        <begin position="277"/>
        <end position="308"/>
    </location>
</feature>
<evidence type="ECO:0000313" key="3">
    <source>
        <dbReference type="Proteomes" id="UP000234840"/>
    </source>
</evidence>
<dbReference type="Proteomes" id="UP000234840">
    <property type="component" value="Unassembled WGS sequence"/>
</dbReference>
<evidence type="ECO:0008006" key="4">
    <source>
        <dbReference type="Google" id="ProtNLM"/>
    </source>
</evidence>
<dbReference type="EMBL" id="NIHW01000004">
    <property type="protein sequence ID" value="PLT88783.1"/>
    <property type="molecule type" value="Genomic_DNA"/>
</dbReference>
<accession>A0A2N5Q2T9</accession>
<sequence>MEELQTISTLQGVEIALRKELEHIAEGYIKVGYLLKKTRDAEFYKEKGYADVFEFAKETFNISRTWAIRFMQINDTYSIDGNSPEIQEKYRGYGSSKLSEMLALPEEVREVVPRDATVREIREVKEVIRETEDRYSPQMSLCDIAPEEHHGSWTETLVYEFFKGEGKGCFEKMAKWIWEDEPKEASTINREIMGIVAPTKFRMFRMQFANALFSEFQIRIMPYNGRGEPEEMSYLELAKTFEQTFYPEGRKTSDSEAYEEAYERVYQAPLREKKEREVLKTEPLKKKAEPAKAQETLEEPKETEEQIPGQMEVEDYPELMPDAPVMNLPEEEKQVHEITEEVVQEGEVIEDILKSGDPEKIIQLLKKEFAWPKGGWDNWKKKVITL</sequence>